<dbReference type="AlphaFoldDB" id="A0A4R9LT37"/>
<evidence type="ECO:0000313" key="1">
    <source>
        <dbReference type="EMBL" id="TGN13149.1"/>
    </source>
</evidence>
<proteinExistence type="predicted"/>
<organism evidence="1 2">
    <name type="scientific">Leptospira ilyithenensis</name>
    <dbReference type="NCBI Taxonomy" id="2484901"/>
    <lineage>
        <taxon>Bacteria</taxon>
        <taxon>Pseudomonadati</taxon>
        <taxon>Spirochaetota</taxon>
        <taxon>Spirochaetia</taxon>
        <taxon>Leptospirales</taxon>
        <taxon>Leptospiraceae</taxon>
        <taxon>Leptospira</taxon>
    </lineage>
</organism>
<comment type="caution">
    <text evidence="1">The sequence shown here is derived from an EMBL/GenBank/DDBJ whole genome shotgun (WGS) entry which is preliminary data.</text>
</comment>
<reference evidence="1" key="1">
    <citation type="journal article" date="2019" name="PLoS Negl. Trop. Dis.">
        <title>Revisiting the worldwide diversity of Leptospira species in the environment.</title>
        <authorList>
            <person name="Vincent A.T."/>
            <person name="Schiettekatte O."/>
            <person name="Bourhy P."/>
            <person name="Veyrier F.J."/>
            <person name="Picardeau M."/>
        </authorList>
    </citation>
    <scope>NUCLEOTIDE SEQUENCE [LARGE SCALE GENOMIC DNA]</scope>
    <source>
        <strain evidence="1">201400974</strain>
    </source>
</reference>
<keyword evidence="1" id="KW-0449">Lipoprotein</keyword>
<dbReference type="EMBL" id="RQHV01000032">
    <property type="protein sequence ID" value="TGN13149.1"/>
    <property type="molecule type" value="Genomic_DNA"/>
</dbReference>
<dbReference type="NCBIfam" id="NF033170">
    <property type="entry name" value="lipo_LIC13355"/>
    <property type="match status" value="1"/>
</dbReference>
<keyword evidence="2" id="KW-1185">Reference proteome</keyword>
<protein>
    <submittedName>
        <fullName evidence="1">LIC_13355 family lipoprotein</fullName>
    </submittedName>
</protein>
<accession>A0A4R9LT37</accession>
<dbReference type="PROSITE" id="PS51257">
    <property type="entry name" value="PROKAR_LIPOPROTEIN"/>
    <property type="match status" value="1"/>
</dbReference>
<evidence type="ECO:0000313" key="2">
    <source>
        <dbReference type="Proteomes" id="UP000298264"/>
    </source>
</evidence>
<dbReference type="OrthoDB" id="344566at2"/>
<dbReference type="RefSeq" id="WP_135763204.1">
    <property type="nucleotide sequence ID" value="NZ_RQHV01000032.1"/>
</dbReference>
<dbReference type="Proteomes" id="UP000298264">
    <property type="component" value="Unassembled WGS sequence"/>
</dbReference>
<name>A0A4R9LT37_9LEPT</name>
<sequence length="293" mass="30820">MKFKIKSFFKELIHLLVLILFLSCSGEKKNNETDLLPLLLLTQTSSTSSATGTCPPSSLPSDIPIATTVVSANSTVSGFNDPTKAINGICGGGETSGSLDVYSLNLTGAGATMILSWGGKTVKNVSGTDFIVYENPFKISDTSDRYAFDPMVVQVSFDGSIYCGFNLSGFGGGLPSSDNNKIAYWPGFGGLRPVIYNMTSKLFTLDQLFTASGSGFLTGGGDGFNLDDLSDSDTVNPACNNTAKTNIQTNGFKYIKMISATAVTNPATSAGYVYPHAYTNGPDIDGVVAKSVE</sequence>
<gene>
    <name evidence="1" type="ORF">EHS11_04420</name>
</gene>